<dbReference type="PANTHER" id="PTHR10572:SF24">
    <property type="entry name" value="3-HYDROXY-3-METHYLGLUTARYL-COENZYME A REDUCTASE"/>
    <property type="match status" value="1"/>
</dbReference>
<organism evidence="4 5">
    <name type="scientific">Alloscardovia theropitheci</name>
    <dbReference type="NCBI Taxonomy" id="2496842"/>
    <lineage>
        <taxon>Bacteria</taxon>
        <taxon>Bacillati</taxon>
        <taxon>Actinomycetota</taxon>
        <taxon>Actinomycetes</taxon>
        <taxon>Bifidobacteriales</taxon>
        <taxon>Bifidobacteriaceae</taxon>
        <taxon>Alloscardovia</taxon>
    </lineage>
</organism>
<dbReference type="GO" id="GO:0140643">
    <property type="term" value="F:hydroxymethylglutaryl-CoA reductase (NADH) activity"/>
    <property type="evidence" value="ECO:0007669"/>
    <property type="project" value="UniProtKB-EC"/>
</dbReference>
<keyword evidence="5" id="KW-1185">Reference proteome</keyword>
<evidence type="ECO:0000256" key="2">
    <source>
        <dbReference type="ARBA" id="ARBA00023002"/>
    </source>
</evidence>
<sequence>MSETVRKFYELSADERLSILHSEGIINSSDASRLSEVNAQGIINPDIASHIIENQISQYALPMGVVRGLIVNGKKYTVPLVVEEASVVAAATNGARMVARSGGVSASTQPHRVLGEIVFESSDISGNRAQEIIVSRETELFDIARKALPSMHARGGGLESIYACNTDDGRFTKIILVVNPCDAMGANAVNTIAESLKAVLSQWFDAHAIVAILSNSGNISLTTAVVELDPMDIAFRGHNENQAMNLAERIVALSDLAYSDYDRSVTHNKGIMNGISSAVLATGNDTRAVESAAHAYAAHSGRYRALSSWSINENGHLCGMIELPLQVGIVGGSSSSLEIAGIARRMGNYANVDEFKMVLASLGLVQNLSALRALAGPGIQAGHMNLQMNSLAIAAGAQGEEITRIAERLRLLSPDKRTLATAQEFVKETRDKQFHKTAS</sequence>
<dbReference type="Proteomes" id="UP000291289">
    <property type="component" value="Unassembled WGS sequence"/>
</dbReference>
<comment type="similarity">
    <text evidence="1 3">Belongs to the HMG-CoA reductase family.</text>
</comment>
<name>A0A4V2MU11_9BIFI</name>
<dbReference type="EMBL" id="RXLP01000014">
    <property type="protein sequence ID" value="TCD54579.1"/>
    <property type="molecule type" value="Genomic_DNA"/>
</dbReference>
<gene>
    <name evidence="4" type="ORF">EJ419_02980</name>
</gene>
<dbReference type="InterPro" id="IPR009029">
    <property type="entry name" value="HMG_CoA_Rdtase_sub-bd_dom_sf"/>
</dbReference>
<dbReference type="GO" id="GO:0015936">
    <property type="term" value="P:coenzyme A metabolic process"/>
    <property type="evidence" value="ECO:0007669"/>
    <property type="project" value="InterPro"/>
</dbReference>
<evidence type="ECO:0000313" key="4">
    <source>
        <dbReference type="EMBL" id="TCD54579.1"/>
    </source>
</evidence>
<dbReference type="PROSITE" id="PS50065">
    <property type="entry name" value="HMG_COA_REDUCTASE_4"/>
    <property type="match status" value="1"/>
</dbReference>
<protein>
    <recommendedName>
        <fullName evidence="3">3-hydroxy-3-methylglutaryl coenzyme A reductase</fullName>
        <shortName evidence="3">HMG-CoA reductase</shortName>
        <ecNumber evidence="3">1.1.1.88</ecNumber>
    </recommendedName>
</protein>
<dbReference type="InterPro" id="IPR009023">
    <property type="entry name" value="HMG_CoA_Rdtase_NAD(P)-bd_sf"/>
</dbReference>
<dbReference type="AlphaFoldDB" id="A0A4V2MU11"/>
<dbReference type="InterPro" id="IPR002202">
    <property type="entry name" value="HMG_CoA_Rdtase"/>
</dbReference>
<dbReference type="OrthoDB" id="9764892at2"/>
<dbReference type="SUPFAM" id="SSF55035">
    <property type="entry name" value="NAD-binding domain of HMG-CoA reductase"/>
    <property type="match status" value="1"/>
</dbReference>
<proteinExistence type="inferred from homology"/>
<reference evidence="4 5" key="1">
    <citation type="submission" date="2018-12" db="EMBL/GenBank/DDBJ databases">
        <title>Alloscrdovia theropitheci sp. nov: a novel taxon from the feces of the bleeding-herat monkey (Theropithecus geleda).</title>
        <authorList>
            <person name="Modesto M."/>
        </authorList>
    </citation>
    <scope>NUCLEOTIDE SEQUENCE [LARGE SCALE GENOMIC DNA]</scope>
    <source>
        <strain evidence="4 5">GLDI4/2</strain>
    </source>
</reference>
<keyword evidence="3" id="KW-0520">NAD</keyword>
<evidence type="ECO:0000313" key="5">
    <source>
        <dbReference type="Proteomes" id="UP000291289"/>
    </source>
</evidence>
<comment type="caution">
    <text evidence="4">The sequence shown here is derived from an EMBL/GenBank/DDBJ whole genome shotgun (WGS) entry which is preliminary data.</text>
</comment>
<dbReference type="UniPathway" id="UPA00257">
    <property type="reaction ID" value="UER00367"/>
</dbReference>
<dbReference type="InterPro" id="IPR023074">
    <property type="entry name" value="HMG_CoA_Rdtase_cat_sf"/>
</dbReference>
<comment type="catalytic activity">
    <reaction evidence="3">
        <text>(R)-mevalonate + 2 NAD(+) + CoA = (3S)-3-hydroxy-3-methylglutaryl-CoA + 2 NADH + 2 H(+)</text>
        <dbReference type="Rhea" id="RHEA:14833"/>
        <dbReference type="ChEBI" id="CHEBI:15378"/>
        <dbReference type="ChEBI" id="CHEBI:36464"/>
        <dbReference type="ChEBI" id="CHEBI:43074"/>
        <dbReference type="ChEBI" id="CHEBI:57287"/>
        <dbReference type="ChEBI" id="CHEBI:57540"/>
        <dbReference type="ChEBI" id="CHEBI:57945"/>
        <dbReference type="EC" id="1.1.1.88"/>
    </reaction>
</comment>
<keyword evidence="2 3" id="KW-0560">Oxidoreductase</keyword>
<dbReference type="NCBIfam" id="TIGR00532">
    <property type="entry name" value="HMG_CoA_R_NAD"/>
    <property type="match status" value="1"/>
</dbReference>
<dbReference type="EC" id="1.1.1.88" evidence="3"/>
<evidence type="ECO:0000256" key="1">
    <source>
        <dbReference type="ARBA" id="ARBA00007661"/>
    </source>
</evidence>
<dbReference type="SUPFAM" id="SSF56542">
    <property type="entry name" value="Substrate-binding domain of HMG-CoA reductase"/>
    <property type="match status" value="1"/>
</dbReference>
<accession>A0A4V2MU11</accession>
<dbReference type="Gene3D" id="3.90.770.10">
    <property type="entry name" value="3-hydroxy-3-methylglutaryl-coenzyme A Reductase, Chain A, domain 2"/>
    <property type="match status" value="2"/>
</dbReference>
<evidence type="ECO:0000256" key="3">
    <source>
        <dbReference type="RuleBase" id="RU361219"/>
    </source>
</evidence>
<dbReference type="RefSeq" id="WP_131283455.1">
    <property type="nucleotide sequence ID" value="NZ_RXLP01000014.1"/>
</dbReference>
<dbReference type="InterPro" id="IPR004553">
    <property type="entry name" value="HMG_CoA_Rdtase_bac-typ"/>
</dbReference>
<dbReference type="GO" id="GO:0004420">
    <property type="term" value="F:hydroxymethylglutaryl-CoA reductase (NADPH) activity"/>
    <property type="evidence" value="ECO:0007669"/>
    <property type="project" value="InterPro"/>
</dbReference>
<dbReference type="Gene3D" id="1.10.8.660">
    <property type="match status" value="1"/>
</dbReference>
<comment type="pathway">
    <text evidence="3">Metabolic intermediate metabolism; (R)-mevalonate degradation; (S)-3-hydroxy-3-methylglutaryl-CoA from (R)-mevalonate: step 1/1.</text>
</comment>
<dbReference type="Pfam" id="PF00368">
    <property type="entry name" value="HMG-CoA_red"/>
    <property type="match status" value="1"/>
</dbReference>
<dbReference type="PANTHER" id="PTHR10572">
    <property type="entry name" value="3-HYDROXY-3-METHYLGLUTARYL-COENZYME A REDUCTASE"/>
    <property type="match status" value="1"/>
</dbReference>